<dbReference type="NCBIfam" id="TIGR01378">
    <property type="entry name" value="thi_PPkinase"/>
    <property type="match status" value="1"/>
</dbReference>
<dbReference type="Pfam" id="PF04263">
    <property type="entry name" value="TPK_catalytic"/>
    <property type="match status" value="1"/>
</dbReference>
<dbReference type="InterPro" id="IPR036371">
    <property type="entry name" value="TPK_B1-bd_sf"/>
</dbReference>
<evidence type="ECO:0000256" key="4">
    <source>
        <dbReference type="ARBA" id="ARBA00022840"/>
    </source>
</evidence>
<evidence type="ECO:0000256" key="3">
    <source>
        <dbReference type="ARBA" id="ARBA00022777"/>
    </source>
</evidence>
<dbReference type="InterPro" id="IPR007373">
    <property type="entry name" value="Thiamin_PyroPKinase_B1-bd"/>
</dbReference>
<evidence type="ECO:0000259" key="6">
    <source>
        <dbReference type="Pfam" id="PF04263"/>
    </source>
</evidence>
<dbReference type="EC" id="2.7.6.2" evidence="5"/>
<protein>
    <recommendedName>
        <fullName evidence="5">Thiamine diphosphokinase</fullName>
        <ecNumber evidence="5">2.7.6.2</ecNumber>
    </recommendedName>
</protein>
<dbReference type="CDD" id="cd07995">
    <property type="entry name" value="TPK"/>
    <property type="match status" value="1"/>
</dbReference>
<dbReference type="Gene3D" id="3.40.50.10240">
    <property type="entry name" value="Thiamin pyrophosphokinase, catalytic domain"/>
    <property type="match status" value="1"/>
</dbReference>
<comment type="caution">
    <text evidence="8">The sequence shown here is derived from an EMBL/GenBank/DDBJ whole genome shotgun (WGS) entry which is preliminary data.</text>
</comment>
<evidence type="ECO:0000256" key="2">
    <source>
        <dbReference type="ARBA" id="ARBA00022741"/>
    </source>
</evidence>
<dbReference type="GO" id="GO:0006772">
    <property type="term" value="P:thiamine metabolic process"/>
    <property type="evidence" value="ECO:0007669"/>
    <property type="project" value="UniProtKB-UniRule"/>
</dbReference>
<dbReference type="InterPro" id="IPR007371">
    <property type="entry name" value="TPK_catalytic"/>
</dbReference>
<feature type="domain" description="Thiamin pyrophosphokinase catalytic" evidence="6">
    <location>
        <begin position="28"/>
        <end position="128"/>
    </location>
</feature>
<sequence length="223" mass="22791">MTAGRLSVAVVAGSPEPCSRELLAACCAGADYVVAADRGAAWCRDAGVVPDAFVGDGDSAGPDVLAWVASAVPERVALPCEKDMTDLEAAFALGEAVAAARGTIPAFTLLCATGGRVDHGLGVLGVARRHSGRPVALVGDGWRGWVLSPEGLPSVRVEGRGRTVSAVPLADGTCISERGLHWPLDHRWLDALDDLGVSNVVEAAGGGEVECHVGCCLVLLFEG</sequence>
<dbReference type="InterPro" id="IPR053149">
    <property type="entry name" value="TPK"/>
</dbReference>
<organism evidence="8 9">
    <name type="scientific">Granulimonas faecalis</name>
    <dbReference type="NCBI Taxonomy" id="2894155"/>
    <lineage>
        <taxon>Bacteria</taxon>
        <taxon>Bacillati</taxon>
        <taxon>Actinomycetota</taxon>
        <taxon>Coriobacteriia</taxon>
        <taxon>Coriobacteriales</taxon>
        <taxon>Kribbibacteriaceae</taxon>
        <taxon>Granulimonas</taxon>
    </lineage>
</organism>
<keyword evidence="1" id="KW-0808">Transferase</keyword>
<keyword evidence="9" id="KW-1185">Reference proteome</keyword>
<gene>
    <name evidence="8" type="ORF">ATOP_08620</name>
</gene>
<reference evidence="8" key="1">
    <citation type="journal article" date="2022" name="Int. J. Syst. Evol. Microbiol.">
        <title>Granulimonas faecalis gen. nov., sp. nov., and Leptogranulimonas caecicola gen. nov., sp. nov., novel lactate-producing Atopobiaceae bacteria isolated from mouse intestines, and an emended description of the family Atopobiaceae.</title>
        <authorList>
            <person name="Morinaga K."/>
            <person name="Kusada H."/>
            <person name="Sakamoto S."/>
            <person name="Murakami T."/>
            <person name="Toyoda A."/>
            <person name="Mori H."/>
            <person name="Meng X.Y."/>
            <person name="Takashino M."/>
            <person name="Murotomi K."/>
            <person name="Tamaki H."/>
        </authorList>
    </citation>
    <scope>NUCLEOTIDE SEQUENCE</scope>
    <source>
        <strain evidence="8">OPF53</strain>
    </source>
</reference>
<evidence type="ECO:0000259" key="7">
    <source>
        <dbReference type="Pfam" id="PF04265"/>
    </source>
</evidence>
<evidence type="ECO:0000313" key="9">
    <source>
        <dbReference type="Proteomes" id="UP001055025"/>
    </source>
</evidence>
<dbReference type="AlphaFoldDB" id="A0AAV5B0V6"/>
<dbReference type="InterPro" id="IPR006282">
    <property type="entry name" value="Thi_PPkinase"/>
</dbReference>
<dbReference type="SUPFAM" id="SSF63999">
    <property type="entry name" value="Thiamin pyrophosphokinase, catalytic domain"/>
    <property type="match status" value="1"/>
</dbReference>
<evidence type="ECO:0000313" key="8">
    <source>
        <dbReference type="EMBL" id="GJM55207.1"/>
    </source>
</evidence>
<evidence type="ECO:0000256" key="5">
    <source>
        <dbReference type="NCBIfam" id="TIGR01378"/>
    </source>
</evidence>
<dbReference type="SUPFAM" id="SSF63862">
    <property type="entry name" value="Thiamin pyrophosphokinase, substrate-binding domain"/>
    <property type="match status" value="1"/>
</dbReference>
<dbReference type="RefSeq" id="WP_265590737.1">
    <property type="nucleotide sequence ID" value="NZ_BQKC01000001.1"/>
</dbReference>
<dbReference type="PANTHER" id="PTHR41299:SF1">
    <property type="entry name" value="THIAMINE PYROPHOSPHOKINASE"/>
    <property type="match status" value="1"/>
</dbReference>
<dbReference type="EMBL" id="BQKC01000001">
    <property type="protein sequence ID" value="GJM55207.1"/>
    <property type="molecule type" value="Genomic_DNA"/>
</dbReference>
<dbReference type="GO" id="GO:0005524">
    <property type="term" value="F:ATP binding"/>
    <property type="evidence" value="ECO:0007669"/>
    <property type="project" value="UniProtKB-KW"/>
</dbReference>
<keyword evidence="3" id="KW-0418">Kinase</keyword>
<dbReference type="Pfam" id="PF04265">
    <property type="entry name" value="TPK_B1_binding"/>
    <property type="match status" value="1"/>
</dbReference>
<keyword evidence="4" id="KW-0067">ATP-binding</keyword>
<dbReference type="GO" id="GO:0009229">
    <property type="term" value="P:thiamine diphosphate biosynthetic process"/>
    <property type="evidence" value="ECO:0007669"/>
    <property type="project" value="InterPro"/>
</dbReference>
<dbReference type="GO" id="GO:0016301">
    <property type="term" value="F:kinase activity"/>
    <property type="evidence" value="ECO:0007669"/>
    <property type="project" value="UniProtKB-KW"/>
</dbReference>
<keyword evidence="2" id="KW-0547">Nucleotide-binding</keyword>
<dbReference type="Proteomes" id="UP001055025">
    <property type="component" value="Unassembled WGS sequence"/>
</dbReference>
<dbReference type="PANTHER" id="PTHR41299">
    <property type="entry name" value="THIAMINE PYROPHOSPHOKINASE"/>
    <property type="match status" value="1"/>
</dbReference>
<name>A0AAV5B0V6_9ACTN</name>
<dbReference type="GO" id="GO:0004788">
    <property type="term" value="F:thiamine diphosphokinase activity"/>
    <property type="evidence" value="ECO:0007669"/>
    <property type="project" value="UniProtKB-UniRule"/>
</dbReference>
<proteinExistence type="predicted"/>
<accession>A0AAV5B0V6</accession>
<dbReference type="InterPro" id="IPR036759">
    <property type="entry name" value="TPK_catalytic_sf"/>
</dbReference>
<feature type="domain" description="Thiamin pyrophosphokinase thiamin-binding" evidence="7">
    <location>
        <begin position="159"/>
        <end position="214"/>
    </location>
</feature>
<evidence type="ECO:0000256" key="1">
    <source>
        <dbReference type="ARBA" id="ARBA00022679"/>
    </source>
</evidence>
<dbReference type="GO" id="GO:0030975">
    <property type="term" value="F:thiamine binding"/>
    <property type="evidence" value="ECO:0007669"/>
    <property type="project" value="InterPro"/>
</dbReference>